<feature type="region of interest" description="Disordered" evidence="1">
    <location>
        <begin position="161"/>
        <end position="182"/>
    </location>
</feature>
<proteinExistence type="predicted"/>
<sequence>MNNPSIPSLLHLLFLSSLITTSVYSRATCHWPDGTPATTDVSCSDDKYAPCCRAGNLCLSNNLYLNVVIQPYVLSRGACTDPNWDSDNCPQFCTNVSRVSRASLFPLGLNTNKLAEYCCNEPVSNGSTVACSASSGDAFFVPDGTLVAGYAALANVSSLSASNSTPWSGNASSSSSSNSHSRDVAIGAGVGVPFGVIAVAAVTWALFERRGRRRAVTGAGAGIIGGGNVDGAVVHQQETEQWKDPSGPVELTTSSRTHELPS</sequence>
<dbReference type="AlphaFoldDB" id="A0A5N5X7C3"/>
<organism evidence="4 5">
    <name type="scientific">Aspergillus leporis</name>
    <dbReference type="NCBI Taxonomy" id="41062"/>
    <lineage>
        <taxon>Eukaryota</taxon>
        <taxon>Fungi</taxon>
        <taxon>Dikarya</taxon>
        <taxon>Ascomycota</taxon>
        <taxon>Pezizomycotina</taxon>
        <taxon>Eurotiomycetes</taxon>
        <taxon>Eurotiomycetidae</taxon>
        <taxon>Eurotiales</taxon>
        <taxon>Aspergillaceae</taxon>
        <taxon>Aspergillus</taxon>
        <taxon>Aspergillus subgen. Circumdati</taxon>
    </lineage>
</organism>
<keyword evidence="5" id="KW-1185">Reference proteome</keyword>
<keyword evidence="2" id="KW-0472">Membrane</keyword>
<evidence type="ECO:0000256" key="2">
    <source>
        <dbReference type="SAM" id="Phobius"/>
    </source>
</evidence>
<feature type="transmembrane region" description="Helical" evidence="2">
    <location>
        <begin position="184"/>
        <end position="207"/>
    </location>
</feature>
<protein>
    <recommendedName>
        <fullName evidence="6">Mid2 domain-containing protein</fullName>
    </recommendedName>
</protein>
<evidence type="ECO:0000256" key="3">
    <source>
        <dbReference type="SAM" id="SignalP"/>
    </source>
</evidence>
<evidence type="ECO:0008006" key="6">
    <source>
        <dbReference type="Google" id="ProtNLM"/>
    </source>
</evidence>
<gene>
    <name evidence="4" type="ORF">BDV29DRAFT_189742</name>
</gene>
<feature type="chain" id="PRO_5024970755" description="Mid2 domain-containing protein" evidence="3">
    <location>
        <begin position="26"/>
        <end position="262"/>
    </location>
</feature>
<keyword evidence="2" id="KW-0812">Transmembrane</keyword>
<feature type="compositionally biased region" description="Low complexity" evidence="1">
    <location>
        <begin position="161"/>
        <end position="179"/>
    </location>
</feature>
<keyword evidence="2" id="KW-1133">Transmembrane helix</keyword>
<evidence type="ECO:0000313" key="5">
    <source>
        <dbReference type="Proteomes" id="UP000326565"/>
    </source>
</evidence>
<feature type="region of interest" description="Disordered" evidence="1">
    <location>
        <begin position="238"/>
        <end position="262"/>
    </location>
</feature>
<dbReference type="Proteomes" id="UP000326565">
    <property type="component" value="Unassembled WGS sequence"/>
</dbReference>
<dbReference type="OrthoDB" id="5215637at2759"/>
<keyword evidence="3" id="KW-0732">Signal</keyword>
<evidence type="ECO:0000256" key="1">
    <source>
        <dbReference type="SAM" id="MobiDB-lite"/>
    </source>
</evidence>
<evidence type="ECO:0000313" key="4">
    <source>
        <dbReference type="EMBL" id="KAB8075987.1"/>
    </source>
</evidence>
<name>A0A5N5X7C3_9EURO</name>
<accession>A0A5N5X7C3</accession>
<feature type="signal peptide" evidence="3">
    <location>
        <begin position="1"/>
        <end position="25"/>
    </location>
</feature>
<reference evidence="4 5" key="1">
    <citation type="submission" date="2019-04" db="EMBL/GenBank/DDBJ databases">
        <title>Friends and foes A comparative genomics study of 23 Aspergillus species from section Flavi.</title>
        <authorList>
            <consortium name="DOE Joint Genome Institute"/>
            <person name="Kjaerbolling I."/>
            <person name="Vesth T."/>
            <person name="Frisvad J.C."/>
            <person name="Nybo J.L."/>
            <person name="Theobald S."/>
            <person name="Kildgaard S."/>
            <person name="Isbrandt T."/>
            <person name="Kuo A."/>
            <person name="Sato A."/>
            <person name="Lyhne E.K."/>
            <person name="Kogle M.E."/>
            <person name="Wiebenga A."/>
            <person name="Kun R.S."/>
            <person name="Lubbers R.J."/>
            <person name="Makela M.R."/>
            <person name="Barry K."/>
            <person name="Chovatia M."/>
            <person name="Clum A."/>
            <person name="Daum C."/>
            <person name="Haridas S."/>
            <person name="He G."/>
            <person name="LaButti K."/>
            <person name="Lipzen A."/>
            <person name="Mondo S."/>
            <person name="Riley R."/>
            <person name="Salamov A."/>
            <person name="Simmons B.A."/>
            <person name="Magnuson J.K."/>
            <person name="Henrissat B."/>
            <person name="Mortensen U.H."/>
            <person name="Larsen T.O."/>
            <person name="Devries R.P."/>
            <person name="Grigoriev I.V."/>
            <person name="Machida M."/>
            <person name="Baker S.E."/>
            <person name="Andersen M.R."/>
        </authorList>
    </citation>
    <scope>NUCLEOTIDE SEQUENCE [LARGE SCALE GENOMIC DNA]</scope>
    <source>
        <strain evidence="4 5">CBS 151.66</strain>
    </source>
</reference>
<dbReference type="EMBL" id="ML732186">
    <property type="protein sequence ID" value="KAB8075987.1"/>
    <property type="molecule type" value="Genomic_DNA"/>
</dbReference>